<gene>
    <name evidence="2" type="ORF">OIDMADRAFT_70903</name>
</gene>
<dbReference type="PANTHER" id="PTHR10039">
    <property type="entry name" value="AMELOGENIN"/>
    <property type="match status" value="1"/>
</dbReference>
<dbReference type="Proteomes" id="UP000054321">
    <property type="component" value="Unassembled WGS sequence"/>
</dbReference>
<dbReference type="HOGENOM" id="CLU_2078641_0_0_1"/>
<dbReference type="PANTHER" id="PTHR10039:SF15">
    <property type="entry name" value="NACHT DOMAIN-CONTAINING PROTEIN"/>
    <property type="match status" value="1"/>
</dbReference>
<dbReference type="EMBL" id="KN832870">
    <property type="protein sequence ID" value="KIN08971.1"/>
    <property type="molecule type" value="Genomic_DNA"/>
</dbReference>
<reference evidence="3" key="2">
    <citation type="submission" date="2015-01" db="EMBL/GenBank/DDBJ databases">
        <title>Evolutionary Origins and Diversification of the Mycorrhizal Mutualists.</title>
        <authorList>
            <consortium name="DOE Joint Genome Institute"/>
            <consortium name="Mycorrhizal Genomics Consortium"/>
            <person name="Kohler A."/>
            <person name="Kuo A."/>
            <person name="Nagy L.G."/>
            <person name="Floudas D."/>
            <person name="Copeland A."/>
            <person name="Barry K.W."/>
            <person name="Cichocki N."/>
            <person name="Veneault-Fourrey C."/>
            <person name="LaButti K."/>
            <person name="Lindquist E.A."/>
            <person name="Lipzen A."/>
            <person name="Lundell T."/>
            <person name="Morin E."/>
            <person name="Murat C."/>
            <person name="Riley R."/>
            <person name="Ohm R."/>
            <person name="Sun H."/>
            <person name="Tunlid A."/>
            <person name="Henrissat B."/>
            <person name="Grigoriev I.V."/>
            <person name="Hibbett D.S."/>
            <person name="Martin F."/>
        </authorList>
    </citation>
    <scope>NUCLEOTIDE SEQUENCE [LARGE SCALE GENOMIC DNA]</scope>
    <source>
        <strain evidence="3">Zn</strain>
    </source>
</reference>
<dbReference type="InParanoid" id="A0A0C3HL65"/>
<dbReference type="STRING" id="913774.A0A0C3HL65"/>
<evidence type="ECO:0000313" key="3">
    <source>
        <dbReference type="Proteomes" id="UP000054321"/>
    </source>
</evidence>
<evidence type="ECO:0000259" key="1">
    <source>
        <dbReference type="Pfam" id="PF22939"/>
    </source>
</evidence>
<dbReference type="AlphaFoldDB" id="A0A0C3HL65"/>
<sequence>YDEAMQRIESQNDDDKQLAKQVLYWISYALRPLTVEELQYALAVEPGESKLDEDNIPDEELLTSLCAGLVIVDKESSIIRLVHYTTQEYFNSIRASRFPRAQISIASTCLTYLSFEVF</sequence>
<organism evidence="2 3">
    <name type="scientific">Oidiodendron maius (strain Zn)</name>
    <dbReference type="NCBI Taxonomy" id="913774"/>
    <lineage>
        <taxon>Eukaryota</taxon>
        <taxon>Fungi</taxon>
        <taxon>Dikarya</taxon>
        <taxon>Ascomycota</taxon>
        <taxon>Pezizomycotina</taxon>
        <taxon>Leotiomycetes</taxon>
        <taxon>Leotiomycetes incertae sedis</taxon>
        <taxon>Myxotrichaceae</taxon>
        <taxon>Oidiodendron</taxon>
    </lineage>
</organism>
<dbReference type="InterPro" id="IPR054471">
    <property type="entry name" value="GPIID_WHD"/>
</dbReference>
<evidence type="ECO:0000313" key="2">
    <source>
        <dbReference type="EMBL" id="KIN08971.1"/>
    </source>
</evidence>
<feature type="non-terminal residue" evidence="2">
    <location>
        <position position="118"/>
    </location>
</feature>
<reference evidence="2 3" key="1">
    <citation type="submission" date="2014-04" db="EMBL/GenBank/DDBJ databases">
        <authorList>
            <consortium name="DOE Joint Genome Institute"/>
            <person name="Kuo A."/>
            <person name="Martino E."/>
            <person name="Perotto S."/>
            <person name="Kohler A."/>
            <person name="Nagy L.G."/>
            <person name="Floudas D."/>
            <person name="Copeland A."/>
            <person name="Barry K.W."/>
            <person name="Cichocki N."/>
            <person name="Veneault-Fourrey C."/>
            <person name="LaButti K."/>
            <person name="Lindquist E.A."/>
            <person name="Lipzen A."/>
            <person name="Lundell T."/>
            <person name="Morin E."/>
            <person name="Murat C."/>
            <person name="Sun H."/>
            <person name="Tunlid A."/>
            <person name="Henrissat B."/>
            <person name="Grigoriev I.V."/>
            <person name="Hibbett D.S."/>
            <person name="Martin F."/>
            <person name="Nordberg H.P."/>
            <person name="Cantor M.N."/>
            <person name="Hua S.X."/>
        </authorList>
    </citation>
    <scope>NUCLEOTIDE SEQUENCE [LARGE SCALE GENOMIC DNA]</scope>
    <source>
        <strain evidence="2 3">Zn</strain>
    </source>
</reference>
<protein>
    <recommendedName>
        <fullName evidence="1">GPI inositol-deacylase winged helix domain-containing protein</fullName>
    </recommendedName>
</protein>
<keyword evidence="3" id="KW-1185">Reference proteome</keyword>
<dbReference type="OrthoDB" id="195446at2759"/>
<name>A0A0C3HL65_OIDMZ</name>
<dbReference type="Pfam" id="PF22939">
    <property type="entry name" value="WHD_GPIID"/>
    <property type="match status" value="1"/>
</dbReference>
<feature type="domain" description="GPI inositol-deacylase winged helix" evidence="1">
    <location>
        <begin position="14"/>
        <end position="91"/>
    </location>
</feature>
<feature type="non-terminal residue" evidence="2">
    <location>
        <position position="1"/>
    </location>
</feature>
<accession>A0A0C3HL65</accession>
<proteinExistence type="predicted"/>